<evidence type="ECO:0000256" key="5">
    <source>
        <dbReference type="ARBA" id="ARBA00022448"/>
    </source>
</evidence>
<dbReference type="GO" id="GO:1903607">
    <property type="term" value="P:cytochrome c biosynthetic process"/>
    <property type="evidence" value="ECO:0007669"/>
    <property type="project" value="TreeGrafter"/>
</dbReference>
<evidence type="ECO:0000256" key="13">
    <source>
        <dbReference type="SAM" id="Phobius"/>
    </source>
</evidence>
<feature type="transmembrane region" description="Helical" evidence="13">
    <location>
        <begin position="135"/>
        <end position="157"/>
    </location>
</feature>
<evidence type="ECO:0000313" key="15">
    <source>
        <dbReference type="Proteomes" id="UP000243180"/>
    </source>
</evidence>
<evidence type="ECO:0000256" key="10">
    <source>
        <dbReference type="ARBA" id="ARBA00022989"/>
    </source>
</evidence>
<keyword evidence="8 13" id="KW-0812">Transmembrane</keyword>
<organism evidence="14 15">
    <name type="scientific">Sulfuricaulis limicola</name>
    <dbReference type="NCBI Taxonomy" id="1620215"/>
    <lineage>
        <taxon>Bacteria</taxon>
        <taxon>Pseudomonadati</taxon>
        <taxon>Pseudomonadota</taxon>
        <taxon>Gammaproteobacteria</taxon>
        <taxon>Acidiferrobacterales</taxon>
        <taxon>Acidiferrobacteraceae</taxon>
        <taxon>Sulfuricaulis</taxon>
    </lineage>
</organism>
<protein>
    <recommendedName>
        <fullName evidence="4 12">Heme exporter protein B</fullName>
    </recommendedName>
</protein>
<dbReference type="PIRSF" id="PIRSF002764">
    <property type="entry name" value="CcmB"/>
    <property type="match status" value="1"/>
</dbReference>
<dbReference type="GO" id="GO:0017004">
    <property type="term" value="P:cytochrome complex assembly"/>
    <property type="evidence" value="ECO:0007669"/>
    <property type="project" value="UniProtKB-KW"/>
</dbReference>
<gene>
    <name evidence="14" type="ORF">SCL_0899</name>
</gene>
<dbReference type="GO" id="GO:0005886">
    <property type="term" value="C:plasma membrane"/>
    <property type="evidence" value="ECO:0007669"/>
    <property type="project" value="UniProtKB-SubCell"/>
</dbReference>
<dbReference type="PANTHER" id="PTHR30070:SF1">
    <property type="entry name" value="CYTOCHROME C BIOGENESIS B-RELATED"/>
    <property type="match status" value="1"/>
</dbReference>
<comment type="similarity">
    <text evidence="3 12">Belongs to the CcmB/CycW/HelB family.</text>
</comment>
<name>A0A1B4XEI3_9GAMM</name>
<evidence type="ECO:0000256" key="3">
    <source>
        <dbReference type="ARBA" id="ARBA00010544"/>
    </source>
</evidence>
<keyword evidence="7 12" id="KW-0997">Cell inner membrane</keyword>
<evidence type="ECO:0000256" key="12">
    <source>
        <dbReference type="PIRNR" id="PIRNR002764"/>
    </source>
</evidence>
<feature type="transmembrane region" description="Helical" evidence="13">
    <location>
        <begin position="164"/>
        <end position="192"/>
    </location>
</feature>
<dbReference type="FunCoup" id="A0A1B4XEI3">
    <property type="interactions" value="261"/>
</dbReference>
<reference evidence="14 15" key="1">
    <citation type="submission" date="2015-05" db="EMBL/GenBank/DDBJ databases">
        <title>Complete genome sequence of a sulfur-oxidizing gammaproteobacterium strain HA5.</title>
        <authorList>
            <person name="Miura A."/>
            <person name="Kojima H."/>
            <person name="Fukui M."/>
        </authorList>
    </citation>
    <scope>NUCLEOTIDE SEQUENCE [LARGE SCALE GENOMIC DNA]</scope>
    <source>
        <strain evidence="14 15">HA5</strain>
    </source>
</reference>
<evidence type="ECO:0000256" key="4">
    <source>
        <dbReference type="ARBA" id="ARBA00016452"/>
    </source>
</evidence>
<evidence type="ECO:0000256" key="1">
    <source>
        <dbReference type="ARBA" id="ARBA00002442"/>
    </source>
</evidence>
<keyword evidence="6 12" id="KW-1003">Cell membrane</keyword>
<dbReference type="AlphaFoldDB" id="A0A1B4XEI3"/>
<feature type="transmembrane region" description="Helical" evidence="13">
    <location>
        <begin position="198"/>
        <end position="220"/>
    </location>
</feature>
<dbReference type="InParanoid" id="A0A1B4XEI3"/>
<comment type="function">
    <text evidence="1 12">Required for the export of heme to the periplasm for the biogenesis of c-type cytochromes.</text>
</comment>
<sequence>MPKLLQAIARLFWRDLTVAMRRSTDILTPLVFFVIVVSLFPLGLGPEPAVLRTIAPGVIWVAALLATMLSLNRLFANDHADGTLEQMALAPYPLALLALTKIAAHWTLTGLPLVLISPLLAVQMHLPESAIGTLVLSLLLGTPILSLLGAVGAALTLGLRGGGVLVSLLVLPLYTPILIFGAGSVAGVIAGIDTGAHFSLLGAFLALALTFAPWAAAAALRVSLD</sequence>
<dbReference type="InterPro" id="IPR003544">
    <property type="entry name" value="Cyt_c_biogenesis_CcmB"/>
</dbReference>
<keyword evidence="9 12" id="KW-0201">Cytochrome c-type biogenesis</keyword>
<evidence type="ECO:0000313" key="14">
    <source>
        <dbReference type="EMBL" id="BAV33219.1"/>
    </source>
</evidence>
<feature type="transmembrane region" description="Helical" evidence="13">
    <location>
        <begin position="92"/>
        <end position="115"/>
    </location>
</feature>
<keyword evidence="10 13" id="KW-1133">Transmembrane helix</keyword>
<keyword evidence="5 12" id="KW-0813">Transport</keyword>
<evidence type="ECO:0000256" key="7">
    <source>
        <dbReference type="ARBA" id="ARBA00022519"/>
    </source>
</evidence>
<accession>A0A1B4XEI3</accession>
<dbReference type="InterPro" id="IPR026031">
    <property type="entry name" value="Cyt_c_CcmB_bac"/>
</dbReference>
<keyword evidence="15" id="KW-1185">Reference proteome</keyword>
<feature type="transmembrane region" description="Helical" evidence="13">
    <location>
        <begin position="26"/>
        <end position="44"/>
    </location>
</feature>
<evidence type="ECO:0000256" key="2">
    <source>
        <dbReference type="ARBA" id="ARBA00004429"/>
    </source>
</evidence>
<proteinExistence type="inferred from homology"/>
<dbReference type="Proteomes" id="UP000243180">
    <property type="component" value="Chromosome"/>
</dbReference>
<evidence type="ECO:0000256" key="6">
    <source>
        <dbReference type="ARBA" id="ARBA00022475"/>
    </source>
</evidence>
<feature type="transmembrane region" description="Helical" evidence="13">
    <location>
        <begin position="50"/>
        <end position="71"/>
    </location>
</feature>
<dbReference type="NCBIfam" id="TIGR01190">
    <property type="entry name" value="ccmB"/>
    <property type="match status" value="1"/>
</dbReference>
<dbReference type="EMBL" id="AP014879">
    <property type="protein sequence ID" value="BAV33219.1"/>
    <property type="molecule type" value="Genomic_DNA"/>
</dbReference>
<dbReference type="KEGG" id="slim:SCL_0899"/>
<dbReference type="PANTHER" id="PTHR30070">
    <property type="entry name" value="HEME EXPORTER PROTEIN B"/>
    <property type="match status" value="1"/>
</dbReference>
<evidence type="ECO:0000256" key="9">
    <source>
        <dbReference type="ARBA" id="ARBA00022748"/>
    </source>
</evidence>
<evidence type="ECO:0000256" key="11">
    <source>
        <dbReference type="ARBA" id="ARBA00023136"/>
    </source>
</evidence>
<dbReference type="PRINTS" id="PR01414">
    <property type="entry name" value="CCMBBIOGNSIS"/>
</dbReference>
<evidence type="ECO:0000256" key="8">
    <source>
        <dbReference type="ARBA" id="ARBA00022692"/>
    </source>
</evidence>
<comment type="subcellular location">
    <subcellularLocation>
        <location evidence="2">Cell inner membrane</location>
        <topology evidence="2">Multi-pass membrane protein</topology>
    </subcellularLocation>
</comment>
<keyword evidence="11 12" id="KW-0472">Membrane</keyword>
<dbReference type="GO" id="GO:0015232">
    <property type="term" value="F:heme transmembrane transporter activity"/>
    <property type="evidence" value="ECO:0007669"/>
    <property type="project" value="InterPro"/>
</dbReference>
<dbReference type="Pfam" id="PF03379">
    <property type="entry name" value="CcmB"/>
    <property type="match status" value="1"/>
</dbReference>